<proteinExistence type="inferred from homology"/>
<keyword evidence="4" id="KW-1185">Reference proteome</keyword>
<dbReference type="GO" id="GO:0004197">
    <property type="term" value="F:cysteine-type endopeptidase activity"/>
    <property type="evidence" value="ECO:0007669"/>
    <property type="project" value="InterPro"/>
</dbReference>
<comment type="caution">
    <text evidence="3">The sequence shown here is derived from an EMBL/GenBank/DDBJ whole genome shotgun (WGS) entry which is preliminary data.</text>
</comment>
<evidence type="ECO:0000313" key="4">
    <source>
        <dbReference type="Proteomes" id="UP001222325"/>
    </source>
</evidence>
<dbReference type="InterPro" id="IPR050452">
    <property type="entry name" value="Metacaspase"/>
</dbReference>
<dbReference type="EMBL" id="JARJCN010000010">
    <property type="protein sequence ID" value="KAJ7097244.1"/>
    <property type="molecule type" value="Genomic_DNA"/>
</dbReference>
<dbReference type="Gene3D" id="3.40.50.1460">
    <property type="match status" value="1"/>
</dbReference>
<sequence>MAVPLSKVNVFALIIGINNYHSRDDFGTLQGAVNDARTFEKFLLDPHDKRGLGVPRSNVLTIEDRKATRANILAAFKAHLLDNKAIPDHGDATMILFYAGHGSRIEAPGNWGTTDGKVEAICPVDERTTDAAGNYVHTIPDYVLAWLLRDLAQKKGPNITVILDSCHSGGMGRDVGQARNARSLSPFVPLELDSHLWSDKTSTAAAYSMWEPGADSHVLLAACRQEETAREIRYTDKSVHGRFTERLIFHLRRAPLGTTTYAELLNMFPEWSGQTPHCGGARKDRLVFDWNYPATGRSALPLTIIKAPGVQPKTVAGRGEPKDPDEAPLLVDSYSIDMGTVEGVVPGTEFEARAADNTLLGSLTARSVHMSHSILSASDPFHAPVIPPGSRAAVSDWNNHAIVLHVYAPRDFPHLADLFPTGSTDGTRRRKYVQAPSREEAQIALRAADKPGEVLVERLTSTFLEYSPTVRFALADQAKCVHLPNVVDGIAHFNYFLERRHGADPLPGVTLAVHRLEGEVPGRRPDRRYGDDGNLVVNHEVRLLSEPDAQVWYGFTIRNEGPEDLFAYLFYFDPDMYTITRWHAPAGARVYPPLKHGGGTITVGMGSEAAYRFSLPQGQHASSGFLKVFVSSKYLDLDWIQQRRSPFHPDFRGTQRLEMIKERLPEMPKWDAFCVALTMTDGELGRHGGAGLEGGSSGEETGLAADAKREAETDIWYVPSLC</sequence>
<protein>
    <submittedName>
        <fullName evidence="3">Caspase domain-containing protein</fullName>
    </submittedName>
</protein>
<dbReference type="Pfam" id="PF00656">
    <property type="entry name" value="Peptidase_C14"/>
    <property type="match status" value="1"/>
</dbReference>
<evidence type="ECO:0000313" key="3">
    <source>
        <dbReference type="EMBL" id="KAJ7097244.1"/>
    </source>
</evidence>
<dbReference type="PANTHER" id="PTHR48104:SF30">
    <property type="entry name" value="METACASPASE-1"/>
    <property type="match status" value="1"/>
</dbReference>
<organism evidence="3 4">
    <name type="scientific">Mycena belliarum</name>
    <dbReference type="NCBI Taxonomy" id="1033014"/>
    <lineage>
        <taxon>Eukaryota</taxon>
        <taxon>Fungi</taxon>
        <taxon>Dikarya</taxon>
        <taxon>Basidiomycota</taxon>
        <taxon>Agaricomycotina</taxon>
        <taxon>Agaricomycetes</taxon>
        <taxon>Agaricomycetidae</taxon>
        <taxon>Agaricales</taxon>
        <taxon>Marasmiineae</taxon>
        <taxon>Mycenaceae</taxon>
        <taxon>Mycena</taxon>
    </lineage>
</organism>
<evidence type="ECO:0000256" key="1">
    <source>
        <dbReference type="ARBA" id="ARBA00009005"/>
    </source>
</evidence>
<evidence type="ECO:0000259" key="2">
    <source>
        <dbReference type="Pfam" id="PF00656"/>
    </source>
</evidence>
<comment type="similarity">
    <text evidence="1">Belongs to the peptidase C14B family.</text>
</comment>
<dbReference type="InterPro" id="IPR011600">
    <property type="entry name" value="Pept_C14_caspase"/>
</dbReference>
<dbReference type="GO" id="GO:0006508">
    <property type="term" value="P:proteolysis"/>
    <property type="evidence" value="ECO:0007669"/>
    <property type="project" value="InterPro"/>
</dbReference>
<name>A0AAD6UAP6_9AGAR</name>
<gene>
    <name evidence="3" type="ORF">B0H15DRAFT_879894</name>
</gene>
<dbReference type="AlphaFoldDB" id="A0AAD6UAP6"/>
<reference evidence="3" key="1">
    <citation type="submission" date="2023-03" db="EMBL/GenBank/DDBJ databases">
        <title>Massive genome expansion in bonnet fungi (Mycena s.s.) driven by repeated elements and novel gene families across ecological guilds.</title>
        <authorList>
            <consortium name="Lawrence Berkeley National Laboratory"/>
            <person name="Harder C.B."/>
            <person name="Miyauchi S."/>
            <person name="Viragh M."/>
            <person name="Kuo A."/>
            <person name="Thoen E."/>
            <person name="Andreopoulos B."/>
            <person name="Lu D."/>
            <person name="Skrede I."/>
            <person name="Drula E."/>
            <person name="Henrissat B."/>
            <person name="Morin E."/>
            <person name="Kohler A."/>
            <person name="Barry K."/>
            <person name="LaButti K."/>
            <person name="Morin E."/>
            <person name="Salamov A."/>
            <person name="Lipzen A."/>
            <person name="Mereny Z."/>
            <person name="Hegedus B."/>
            <person name="Baldrian P."/>
            <person name="Stursova M."/>
            <person name="Weitz H."/>
            <person name="Taylor A."/>
            <person name="Grigoriev I.V."/>
            <person name="Nagy L.G."/>
            <person name="Martin F."/>
            <person name="Kauserud H."/>
        </authorList>
    </citation>
    <scope>NUCLEOTIDE SEQUENCE</scope>
    <source>
        <strain evidence="3">CBHHK173m</strain>
    </source>
</reference>
<accession>A0AAD6UAP6</accession>
<dbReference type="PANTHER" id="PTHR48104">
    <property type="entry name" value="METACASPASE-4"/>
    <property type="match status" value="1"/>
</dbReference>
<dbReference type="GO" id="GO:0005737">
    <property type="term" value="C:cytoplasm"/>
    <property type="evidence" value="ECO:0007669"/>
    <property type="project" value="TreeGrafter"/>
</dbReference>
<feature type="domain" description="Peptidase C14 caspase" evidence="2">
    <location>
        <begin position="11"/>
        <end position="266"/>
    </location>
</feature>
<dbReference type="Proteomes" id="UP001222325">
    <property type="component" value="Unassembled WGS sequence"/>
</dbReference>